<dbReference type="AlphaFoldDB" id="A0A9R1XNI3"/>
<evidence type="ECO:0000313" key="2">
    <source>
        <dbReference type="EMBL" id="KAJ0219459.1"/>
    </source>
</evidence>
<evidence type="ECO:0000256" key="1">
    <source>
        <dbReference type="SAM" id="Phobius"/>
    </source>
</evidence>
<accession>A0A9R1XNI3</accession>
<name>A0A9R1XNI3_LACSA</name>
<evidence type="ECO:0000313" key="3">
    <source>
        <dbReference type="Proteomes" id="UP000235145"/>
    </source>
</evidence>
<dbReference type="EMBL" id="NBSK02000003">
    <property type="protein sequence ID" value="KAJ0219459.1"/>
    <property type="molecule type" value="Genomic_DNA"/>
</dbReference>
<keyword evidence="1" id="KW-1133">Transmembrane helix</keyword>
<reference evidence="2 3" key="1">
    <citation type="journal article" date="2017" name="Nat. Commun.">
        <title>Genome assembly with in vitro proximity ligation data and whole-genome triplication in lettuce.</title>
        <authorList>
            <person name="Reyes-Chin-Wo S."/>
            <person name="Wang Z."/>
            <person name="Yang X."/>
            <person name="Kozik A."/>
            <person name="Arikit S."/>
            <person name="Song C."/>
            <person name="Xia L."/>
            <person name="Froenicke L."/>
            <person name="Lavelle D.O."/>
            <person name="Truco M.J."/>
            <person name="Xia R."/>
            <person name="Zhu S."/>
            <person name="Xu C."/>
            <person name="Xu H."/>
            <person name="Xu X."/>
            <person name="Cox K."/>
            <person name="Korf I."/>
            <person name="Meyers B.C."/>
            <person name="Michelmore R.W."/>
        </authorList>
    </citation>
    <scope>NUCLEOTIDE SEQUENCE [LARGE SCALE GENOMIC DNA]</scope>
    <source>
        <strain evidence="3">cv. Salinas</strain>
        <tissue evidence="2">Seedlings</tissue>
    </source>
</reference>
<comment type="caution">
    <text evidence="2">The sequence shown here is derived from an EMBL/GenBank/DDBJ whole genome shotgun (WGS) entry which is preliminary data.</text>
</comment>
<protein>
    <submittedName>
        <fullName evidence="2">Uncharacterized protein</fullName>
    </submittedName>
</protein>
<keyword evidence="1" id="KW-0812">Transmembrane</keyword>
<dbReference type="Proteomes" id="UP000235145">
    <property type="component" value="Unassembled WGS sequence"/>
</dbReference>
<sequence>MDEELSTKYHSCVFNQIFSRFHYLLKEGESYIILKPNMTAVKNGFSVINLNFGLESIVKKCDIFWVQLMVLCFLILTLSSNRNAQETNSLMLLGKLSHFGHLRQPILTHQGIT</sequence>
<keyword evidence="3" id="KW-1185">Reference proteome</keyword>
<feature type="transmembrane region" description="Helical" evidence="1">
    <location>
        <begin position="63"/>
        <end position="81"/>
    </location>
</feature>
<keyword evidence="1" id="KW-0472">Membrane</keyword>
<gene>
    <name evidence="2" type="ORF">LSAT_V11C300140920</name>
</gene>
<organism evidence="2 3">
    <name type="scientific">Lactuca sativa</name>
    <name type="common">Garden lettuce</name>
    <dbReference type="NCBI Taxonomy" id="4236"/>
    <lineage>
        <taxon>Eukaryota</taxon>
        <taxon>Viridiplantae</taxon>
        <taxon>Streptophyta</taxon>
        <taxon>Embryophyta</taxon>
        <taxon>Tracheophyta</taxon>
        <taxon>Spermatophyta</taxon>
        <taxon>Magnoliopsida</taxon>
        <taxon>eudicotyledons</taxon>
        <taxon>Gunneridae</taxon>
        <taxon>Pentapetalae</taxon>
        <taxon>asterids</taxon>
        <taxon>campanulids</taxon>
        <taxon>Asterales</taxon>
        <taxon>Asteraceae</taxon>
        <taxon>Cichorioideae</taxon>
        <taxon>Cichorieae</taxon>
        <taxon>Lactucinae</taxon>
        <taxon>Lactuca</taxon>
    </lineage>
</organism>
<proteinExistence type="predicted"/>